<name>A0A0A9AKH5_ARUDO</name>
<organism evidence="2">
    <name type="scientific">Arundo donax</name>
    <name type="common">Giant reed</name>
    <name type="synonym">Donax arundinaceus</name>
    <dbReference type="NCBI Taxonomy" id="35708"/>
    <lineage>
        <taxon>Eukaryota</taxon>
        <taxon>Viridiplantae</taxon>
        <taxon>Streptophyta</taxon>
        <taxon>Embryophyta</taxon>
        <taxon>Tracheophyta</taxon>
        <taxon>Spermatophyta</taxon>
        <taxon>Magnoliopsida</taxon>
        <taxon>Liliopsida</taxon>
        <taxon>Poales</taxon>
        <taxon>Poaceae</taxon>
        <taxon>PACMAD clade</taxon>
        <taxon>Arundinoideae</taxon>
        <taxon>Arundineae</taxon>
        <taxon>Arundo</taxon>
    </lineage>
</organism>
<protein>
    <submittedName>
        <fullName evidence="2">Uncharacterized protein</fullName>
    </submittedName>
</protein>
<dbReference type="AlphaFoldDB" id="A0A0A9AKH5"/>
<evidence type="ECO:0000256" key="1">
    <source>
        <dbReference type="SAM" id="Phobius"/>
    </source>
</evidence>
<reference evidence="2" key="1">
    <citation type="submission" date="2014-09" db="EMBL/GenBank/DDBJ databases">
        <authorList>
            <person name="Magalhaes I.L.F."/>
            <person name="Oliveira U."/>
            <person name="Santos F.R."/>
            <person name="Vidigal T.H.D.A."/>
            <person name="Brescovit A.D."/>
            <person name="Santos A.J."/>
        </authorList>
    </citation>
    <scope>NUCLEOTIDE SEQUENCE</scope>
    <source>
        <tissue evidence="2">Shoot tissue taken approximately 20 cm above the soil surface</tissue>
    </source>
</reference>
<feature type="transmembrane region" description="Helical" evidence="1">
    <location>
        <begin position="31"/>
        <end position="50"/>
    </location>
</feature>
<reference evidence="2" key="2">
    <citation type="journal article" date="2015" name="Data Brief">
        <title>Shoot transcriptome of the giant reed, Arundo donax.</title>
        <authorList>
            <person name="Barrero R.A."/>
            <person name="Guerrero F.D."/>
            <person name="Moolhuijzen P."/>
            <person name="Goolsby J.A."/>
            <person name="Tidwell J."/>
            <person name="Bellgard S.E."/>
            <person name="Bellgard M.I."/>
        </authorList>
    </citation>
    <scope>NUCLEOTIDE SEQUENCE</scope>
    <source>
        <tissue evidence="2">Shoot tissue taken approximately 20 cm above the soil surface</tissue>
    </source>
</reference>
<sequence>MSGLKLTAGICFPSLRHYQLYNAEVWEMYQHYHILFLISSWTMLVYLGFLPHTVQVKQH</sequence>
<keyword evidence="1" id="KW-0812">Transmembrane</keyword>
<accession>A0A0A9AKH5</accession>
<keyword evidence="1" id="KW-1133">Transmembrane helix</keyword>
<dbReference type="EMBL" id="GBRH01247507">
    <property type="protein sequence ID" value="JAD50388.1"/>
    <property type="molecule type" value="Transcribed_RNA"/>
</dbReference>
<proteinExistence type="predicted"/>
<evidence type="ECO:0000313" key="2">
    <source>
        <dbReference type="EMBL" id="JAD50388.1"/>
    </source>
</evidence>
<keyword evidence="1" id="KW-0472">Membrane</keyword>